<dbReference type="Proteomes" id="UP000807469">
    <property type="component" value="Unassembled WGS sequence"/>
</dbReference>
<gene>
    <name evidence="2" type="ORF">BDN70DRAFT_975528</name>
</gene>
<feature type="compositionally biased region" description="Low complexity" evidence="1">
    <location>
        <begin position="47"/>
        <end position="60"/>
    </location>
</feature>
<name>A0A9P5YMG3_9AGAR</name>
<keyword evidence="3" id="KW-1185">Reference proteome</keyword>
<organism evidence="2 3">
    <name type="scientific">Pholiota conissans</name>
    <dbReference type="NCBI Taxonomy" id="109636"/>
    <lineage>
        <taxon>Eukaryota</taxon>
        <taxon>Fungi</taxon>
        <taxon>Dikarya</taxon>
        <taxon>Basidiomycota</taxon>
        <taxon>Agaricomycotina</taxon>
        <taxon>Agaricomycetes</taxon>
        <taxon>Agaricomycetidae</taxon>
        <taxon>Agaricales</taxon>
        <taxon>Agaricineae</taxon>
        <taxon>Strophariaceae</taxon>
        <taxon>Pholiota</taxon>
    </lineage>
</organism>
<evidence type="ECO:0000313" key="2">
    <source>
        <dbReference type="EMBL" id="KAF9471628.1"/>
    </source>
</evidence>
<dbReference type="OrthoDB" id="2669721at2759"/>
<evidence type="ECO:0000256" key="1">
    <source>
        <dbReference type="SAM" id="MobiDB-lite"/>
    </source>
</evidence>
<dbReference type="AlphaFoldDB" id="A0A9P5YMG3"/>
<protein>
    <submittedName>
        <fullName evidence="2">Uncharacterized protein</fullName>
    </submittedName>
</protein>
<dbReference type="EMBL" id="MU155649">
    <property type="protein sequence ID" value="KAF9471628.1"/>
    <property type="molecule type" value="Genomic_DNA"/>
</dbReference>
<accession>A0A9P5YMG3</accession>
<sequence>MDHGTHHRNLGEEIKQHSKVYANISEVNALKAMMPELERKRELPRVSSPSNTAPSPTPSTGCTTRAQAVTKERAAPVNDTFNRYLNWFHSYLLNHRYPSHRARRHIILLQQLKYAVARPPMYRMNMKISLQQLR</sequence>
<comment type="caution">
    <text evidence="2">The sequence shown here is derived from an EMBL/GenBank/DDBJ whole genome shotgun (WGS) entry which is preliminary data.</text>
</comment>
<evidence type="ECO:0000313" key="3">
    <source>
        <dbReference type="Proteomes" id="UP000807469"/>
    </source>
</evidence>
<proteinExistence type="predicted"/>
<feature type="region of interest" description="Disordered" evidence="1">
    <location>
        <begin position="37"/>
        <end position="73"/>
    </location>
</feature>
<reference evidence="2" key="1">
    <citation type="submission" date="2020-11" db="EMBL/GenBank/DDBJ databases">
        <authorList>
            <consortium name="DOE Joint Genome Institute"/>
            <person name="Ahrendt S."/>
            <person name="Riley R."/>
            <person name="Andreopoulos W."/>
            <person name="Labutti K."/>
            <person name="Pangilinan J."/>
            <person name="Ruiz-Duenas F.J."/>
            <person name="Barrasa J.M."/>
            <person name="Sanchez-Garcia M."/>
            <person name="Camarero S."/>
            <person name="Miyauchi S."/>
            <person name="Serrano A."/>
            <person name="Linde D."/>
            <person name="Babiker R."/>
            <person name="Drula E."/>
            <person name="Ayuso-Fernandez I."/>
            <person name="Pacheco R."/>
            <person name="Padilla G."/>
            <person name="Ferreira P."/>
            <person name="Barriuso J."/>
            <person name="Kellner H."/>
            <person name="Castanera R."/>
            <person name="Alfaro M."/>
            <person name="Ramirez L."/>
            <person name="Pisabarro A.G."/>
            <person name="Kuo A."/>
            <person name="Tritt A."/>
            <person name="Lipzen A."/>
            <person name="He G."/>
            <person name="Yan M."/>
            <person name="Ng V."/>
            <person name="Cullen D."/>
            <person name="Martin F."/>
            <person name="Rosso M.-N."/>
            <person name="Henrissat B."/>
            <person name="Hibbett D."/>
            <person name="Martinez A.T."/>
            <person name="Grigoriev I.V."/>
        </authorList>
    </citation>
    <scope>NUCLEOTIDE SEQUENCE</scope>
    <source>
        <strain evidence="2">CIRM-BRFM 674</strain>
    </source>
</reference>